<protein>
    <recommendedName>
        <fullName evidence="4">MxaK protein</fullName>
    </recommendedName>
</protein>
<accession>A0ABV3QS88</accession>
<evidence type="ECO:0008006" key="4">
    <source>
        <dbReference type="Google" id="ProtNLM"/>
    </source>
</evidence>
<name>A0ABV3QS88_9GAMM</name>
<gene>
    <name evidence="2" type="ORF">ABQJ56_12750</name>
</gene>
<keyword evidence="1" id="KW-0472">Membrane</keyword>
<feature type="transmembrane region" description="Helical" evidence="1">
    <location>
        <begin position="12"/>
        <end position="32"/>
    </location>
</feature>
<keyword evidence="1" id="KW-1133">Transmembrane helix</keyword>
<sequence length="182" mass="19763">MQGLVSFFSRRPVWLGGLLVLILAAGGGWWHWNARAAAGPAADDSGVHVLLGLAADALRDGRRVAPVGSNAFEFYFSVLQLDPHNRTALDNLRDAFKPACADVEQTIATGDLDEAQRELQLLRAYDAGNYKYDPAHYEYHSDNYKLALLGGYLDAQRTLLGRRHAEEAAAISAQQASAAAPQ</sequence>
<dbReference type="EMBL" id="JBFOHL010000011">
    <property type="protein sequence ID" value="MEW9625093.1"/>
    <property type="molecule type" value="Genomic_DNA"/>
</dbReference>
<dbReference type="Proteomes" id="UP001556170">
    <property type="component" value="Unassembled WGS sequence"/>
</dbReference>
<comment type="caution">
    <text evidence="2">The sequence shown here is derived from an EMBL/GenBank/DDBJ whole genome shotgun (WGS) entry which is preliminary data.</text>
</comment>
<keyword evidence="3" id="KW-1185">Reference proteome</keyword>
<reference evidence="2 3" key="1">
    <citation type="submission" date="2024-06" db="EMBL/GenBank/DDBJ databases">
        <authorList>
            <person name="Woo H."/>
        </authorList>
    </citation>
    <scope>NUCLEOTIDE SEQUENCE [LARGE SCALE GENOMIC DNA]</scope>
    <source>
        <strain evidence="2 3">S2-g</strain>
    </source>
</reference>
<evidence type="ECO:0000313" key="2">
    <source>
        <dbReference type="EMBL" id="MEW9625093.1"/>
    </source>
</evidence>
<proteinExistence type="predicted"/>
<dbReference type="RefSeq" id="WP_367845388.1">
    <property type="nucleotide sequence ID" value="NZ_JBFOHL010000011.1"/>
</dbReference>
<evidence type="ECO:0000313" key="3">
    <source>
        <dbReference type="Proteomes" id="UP001556170"/>
    </source>
</evidence>
<organism evidence="2 3">
    <name type="scientific">Rhodanobacter geophilus</name>
    <dbReference type="NCBI Taxonomy" id="3162488"/>
    <lineage>
        <taxon>Bacteria</taxon>
        <taxon>Pseudomonadati</taxon>
        <taxon>Pseudomonadota</taxon>
        <taxon>Gammaproteobacteria</taxon>
        <taxon>Lysobacterales</taxon>
        <taxon>Rhodanobacteraceae</taxon>
        <taxon>Rhodanobacter</taxon>
    </lineage>
</organism>
<keyword evidence="1" id="KW-0812">Transmembrane</keyword>
<evidence type="ECO:0000256" key="1">
    <source>
        <dbReference type="SAM" id="Phobius"/>
    </source>
</evidence>